<feature type="region of interest" description="Disordered" evidence="1">
    <location>
        <begin position="387"/>
        <end position="406"/>
    </location>
</feature>
<feature type="region of interest" description="Disordered" evidence="1">
    <location>
        <begin position="253"/>
        <end position="313"/>
    </location>
</feature>
<feature type="region of interest" description="Disordered" evidence="1">
    <location>
        <begin position="339"/>
        <end position="370"/>
    </location>
</feature>
<evidence type="ECO:0000313" key="3">
    <source>
        <dbReference type="Proteomes" id="UP000432715"/>
    </source>
</evidence>
<feature type="compositionally biased region" description="Polar residues" evidence="1">
    <location>
        <begin position="259"/>
        <end position="274"/>
    </location>
</feature>
<dbReference type="OrthoDB" id="1951558at2"/>
<sequence length="423" mass="48161">MGSLIWNNRTIIDFDNSIRDSIIASCISMSINYQLVFENIIISPALYNKTIILKTLVPQADIISLMKTIKASLEKEGAIIVIDEGSADKASLEYLAADIIIGFNFCEKPTDITIYLPFDIEESSTFITRNIIKQFAFWEKQLSYRIADSWKKLKATKYWSYLFGNTTPSIILELSSNILIEDYLTNLGEILVKSIIDELGIKHSIEDKKKINDFISSYKEKLYTSNNIELEALMSKMIGYEEELEKLKLSLNEGDKHSSQQCNEEITTSSTLVESENDAGERIEIDNNKADDESNKSYLKENKPKHKKHKKRKVYLHMKQNNEAGSKKAPQGLQYPLRVPGNGPFHQFQPPSAKSSVALPPNPVSYSNSKSKNTKYYKMKEPLAKELPPIPNELQKSNDSNIPSNICEKTNNKIDNIYQLMYP</sequence>
<comment type="caution">
    <text evidence="2">The sequence shown here is derived from an EMBL/GenBank/DDBJ whole genome shotgun (WGS) entry which is preliminary data.</text>
</comment>
<protein>
    <submittedName>
        <fullName evidence="2">Uncharacterized protein</fullName>
    </submittedName>
</protein>
<dbReference type="EMBL" id="WBZC01000010">
    <property type="protein sequence ID" value="KAB3537321.1"/>
    <property type="molecule type" value="Genomic_DNA"/>
</dbReference>
<proteinExistence type="predicted"/>
<name>A0A6I0F351_9FIRM</name>
<feature type="compositionally biased region" description="Polar residues" evidence="1">
    <location>
        <begin position="394"/>
        <end position="406"/>
    </location>
</feature>
<accession>A0A6I0F351</accession>
<keyword evidence="3" id="KW-1185">Reference proteome</keyword>
<reference evidence="2 3" key="1">
    <citation type="submission" date="2019-10" db="EMBL/GenBank/DDBJ databases">
        <title>Alkaliphilus serpentinus sp. nov. and Alkaliphilus pronyensis sp. nov., two novel anaerobic alkaliphilic species isolated from the serpentinized-hosted hydrothermal field of the Prony Bay (New Caledonia).</title>
        <authorList>
            <person name="Postec A."/>
        </authorList>
    </citation>
    <scope>NUCLEOTIDE SEQUENCE [LARGE SCALE GENOMIC DNA]</scope>
    <source>
        <strain evidence="2 3">LacV</strain>
    </source>
</reference>
<feature type="compositionally biased region" description="Basic and acidic residues" evidence="1">
    <location>
        <begin position="279"/>
        <end position="302"/>
    </location>
</feature>
<dbReference type="RefSeq" id="WP_151860152.1">
    <property type="nucleotide sequence ID" value="NZ_WBZC01000010.1"/>
</dbReference>
<organism evidence="2 3">
    <name type="scientific">Alkaliphilus pronyensis</name>
    <dbReference type="NCBI Taxonomy" id="1482732"/>
    <lineage>
        <taxon>Bacteria</taxon>
        <taxon>Bacillati</taxon>
        <taxon>Bacillota</taxon>
        <taxon>Clostridia</taxon>
        <taxon>Peptostreptococcales</taxon>
        <taxon>Natronincolaceae</taxon>
        <taxon>Alkaliphilus</taxon>
    </lineage>
</organism>
<dbReference type="AlphaFoldDB" id="A0A6I0F351"/>
<feature type="compositionally biased region" description="Basic residues" evidence="1">
    <location>
        <begin position="303"/>
        <end position="313"/>
    </location>
</feature>
<dbReference type="Proteomes" id="UP000432715">
    <property type="component" value="Unassembled WGS sequence"/>
</dbReference>
<evidence type="ECO:0000256" key="1">
    <source>
        <dbReference type="SAM" id="MobiDB-lite"/>
    </source>
</evidence>
<evidence type="ECO:0000313" key="2">
    <source>
        <dbReference type="EMBL" id="KAB3537321.1"/>
    </source>
</evidence>
<gene>
    <name evidence="2" type="ORF">F8154_03250</name>
</gene>